<dbReference type="PROSITE" id="PS50968">
    <property type="entry name" value="BIOTINYL_LIPOYL"/>
    <property type="match status" value="1"/>
</dbReference>
<feature type="compositionally biased region" description="Low complexity" evidence="7">
    <location>
        <begin position="154"/>
        <end position="167"/>
    </location>
</feature>
<keyword evidence="5 6" id="KW-0012">Acyltransferase</keyword>
<comment type="caution">
    <text evidence="10">The sequence shown here is derived from an EMBL/GenBank/DDBJ whole genome shotgun (WGS) entry which is preliminary data.</text>
</comment>
<dbReference type="AlphaFoldDB" id="A0A6L9W182"/>
<dbReference type="InterPro" id="IPR036625">
    <property type="entry name" value="E3-bd_dom_sf"/>
</dbReference>
<dbReference type="Proteomes" id="UP000479241">
    <property type="component" value="Unassembled WGS sequence"/>
</dbReference>
<dbReference type="InterPro" id="IPR000089">
    <property type="entry name" value="Biotin_lipoyl"/>
</dbReference>
<comment type="similarity">
    <text evidence="2 6">Belongs to the 2-oxoacid dehydrogenase family.</text>
</comment>
<dbReference type="Gene3D" id="2.40.50.100">
    <property type="match status" value="1"/>
</dbReference>
<proteinExistence type="inferred from homology"/>
<dbReference type="SUPFAM" id="SSF51230">
    <property type="entry name" value="Single hybrid motif"/>
    <property type="match status" value="1"/>
</dbReference>
<dbReference type="InterPro" id="IPR004167">
    <property type="entry name" value="PSBD"/>
</dbReference>
<dbReference type="EMBL" id="JAAGWG010000007">
    <property type="protein sequence ID" value="NEK85224.1"/>
    <property type="molecule type" value="Genomic_DNA"/>
</dbReference>
<dbReference type="InterPro" id="IPR050743">
    <property type="entry name" value="2-oxoacid_DH_E2_comp"/>
</dbReference>
<dbReference type="InterPro" id="IPR001078">
    <property type="entry name" value="2-oxoacid_DH_actylTfrase"/>
</dbReference>
<evidence type="ECO:0000313" key="10">
    <source>
        <dbReference type="EMBL" id="NEK85224.1"/>
    </source>
</evidence>
<dbReference type="PANTHER" id="PTHR43178">
    <property type="entry name" value="DIHYDROLIPOAMIDE ACETYLTRANSFERASE COMPONENT OF PYRUVATE DEHYDROGENASE COMPLEX"/>
    <property type="match status" value="1"/>
</dbReference>
<evidence type="ECO:0000256" key="1">
    <source>
        <dbReference type="ARBA" id="ARBA00001938"/>
    </source>
</evidence>
<dbReference type="GO" id="GO:0016407">
    <property type="term" value="F:acetyltransferase activity"/>
    <property type="evidence" value="ECO:0007669"/>
    <property type="project" value="TreeGrafter"/>
</dbReference>
<dbReference type="SUPFAM" id="SSF52777">
    <property type="entry name" value="CoA-dependent acyltransferases"/>
    <property type="match status" value="1"/>
</dbReference>
<dbReference type="Pfam" id="PF00198">
    <property type="entry name" value="2-oxoacid_dh"/>
    <property type="match status" value="1"/>
</dbReference>
<accession>A0A6L9W182</accession>
<feature type="compositionally biased region" description="Low complexity" evidence="7">
    <location>
        <begin position="228"/>
        <end position="247"/>
    </location>
</feature>
<evidence type="ECO:0000256" key="2">
    <source>
        <dbReference type="ARBA" id="ARBA00007317"/>
    </source>
</evidence>
<dbReference type="Pfam" id="PF02817">
    <property type="entry name" value="E3_binding"/>
    <property type="match status" value="1"/>
</dbReference>
<evidence type="ECO:0000256" key="7">
    <source>
        <dbReference type="SAM" id="MobiDB-lite"/>
    </source>
</evidence>
<feature type="region of interest" description="Disordered" evidence="7">
    <location>
        <begin position="91"/>
        <end position="191"/>
    </location>
</feature>
<gene>
    <name evidence="10" type="ORF">GCU60_05525</name>
</gene>
<dbReference type="Gene3D" id="4.10.320.10">
    <property type="entry name" value="E3-binding domain"/>
    <property type="match status" value="1"/>
</dbReference>
<feature type="region of interest" description="Disordered" evidence="7">
    <location>
        <begin position="224"/>
        <end position="247"/>
    </location>
</feature>
<dbReference type="EC" id="2.3.1.-" evidence="6"/>
<keyword evidence="3 6" id="KW-0808">Transferase</keyword>
<dbReference type="GO" id="GO:0005737">
    <property type="term" value="C:cytoplasm"/>
    <property type="evidence" value="ECO:0007669"/>
    <property type="project" value="TreeGrafter"/>
</dbReference>
<feature type="compositionally biased region" description="Pro residues" evidence="7">
    <location>
        <begin position="101"/>
        <end position="110"/>
    </location>
</feature>
<sequence length="469" mass="48169">MGQTMETGIVTVWRRQQGQDFSLGDVLYEVETDKMVSEVEAKQDGVLLRILAPAGTDLDVGTPLAVIAEAGASVSDADVDAFLSSQPAGAVEVGEDGEPVDVPPPVPAAPAPAADVPQPAPDAPRPAGTSVAEPGPAARDQEEAPPLPPPSSGPPTAADPSAATTAAGSVPAEGSAPPLGSGDGRVRAVPKARKVARELGVDLSRVTGSGNRGVIRVRDVREAAQRSGGQAAEPAAAPAPAGRSTGPARITERIPVRGVTRAMAGAMTRSWQEIPQFVQQVSLDAGALVARYKRLKYEGAGVTYTDLLVSATALTAREVPEVNASFTGEEILRYGDVNVSIAVATDRGLLVPVLRNAQDLRIEEVAAGVKALAARAREGRLTAEDTKDGTITVSNLGAFGIDTGTPIINAPQSAIVFVGSLSDQAVVREGQIVIRPILNVSVAYDHRVVDGMTGARFTSALKARLEAGG</sequence>
<evidence type="ECO:0000259" key="9">
    <source>
        <dbReference type="PROSITE" id="PS51826"/>
    </source>
</evidence>
<dbReference type="Pfam" id="PF00364">
    <property type="entry name" value="Biotin_lipoyl"/>
    <property type="match status" value="1"/>
</dbReference>
<dbReference type="InterPro" id="IPR023213">
    <property type="entry name" value="CAT-like_dom_sf"/>
</dbReference>
<feature type="domain" description="Peripheral subunit-binding (PSBD)" evidence="9">
    <location>
        <begin position="187"/>
        <end position="224"/>
    </location>
</feature>
<dbReference type="PANTHER" id="PTHR43178:SF5">
    <property type="entry name" value="LIPOAMIDE ACYLTRANSFERASE COMPONENT OF BRANCHED-CHAIN ALPHA-KETO ACID DEHYDROGENASE COMPLEX, MITOCHONDRIAL"/>
    <property type="match status" value="1"/>
</dbReference>
<reference evidence="10 11" key="1">
    <citation type="submission" date="2019-12" db="EMBL/GenBank/DDBJ databases">
        <title>the WGS of Blastococcus saxobsidens 67B17.</title>
        <authorList>
            <person name="Jiang Z."/>
        </authorList>
    </citation>
    <scope>NUCLEOTIDE SEQUENCE [LARGE SCALE GENOMIC DNA]</scope>
    <source>
        <strain evidence="10 11">67B17</strain>
    </source>
</reference>
<dbReference type="CDD" id="cd06849">
    <property type="entry name" value="lipoyl_domain"/>
    <property type="match status" value="1"/>
</dbReference>
<evidence type="ECO:0000256" key="4">
    <source>
        <dbReference type="ARBA" id="ARBA00022823"/>
    </source>
</evidence>
<evidence type="ECO:0000313" key="11">
    <source>
        <dbReference type="Proteomes" id="UP000479241"/>
    </source>
</evidence>
<dbReference type="SUPFAM" id="SSF47005">
    <property type="entry name" value="Peripheral subunit-binding domain of 2-oxo acid dehydrogenase complex"/>
    <property type="match status" value="1"/>
</dbReference>
<evidence type="ECO:0000256" key="5">
    <source>
        <dbReference type="ARBA" id="ARBA00023315"/>
    </source>
</evidence>
<evidence type="ECO:0000259" key="8">
    <source>
        <dbReference type="PROSITE" id="PS50968"/>
    </source>
</evidence>
<dbReference type="InterPro" id="IPR011053">
    <property type="entry name" value="Single_hybrid_motif"/>
</dbReference>
<dbReference type="Gene3D" id="3.30.559.10">
    <property type="entry name" value="Chloramphenicol acetyltransferase-like domain"/>
    <property type="match status" value="1"/>
</dbReference>
<organism evidence="10 11">
    <name type="scientific">Blastococcus saxobsidens</name>
    <dbReference type="NCBI Taxonomy" id="138336"/>
    <lineage>
        <taxon>Bacteria</taxon>
        <taxon>Bacillati</taxon>
        <taxon>Actinomycetota</taxon>
        <taxon>Actinomycetes</taxon>
        <taxon>Geodermatophilales</taxon>
        <taxon>Geodermatophilaceae</taxon>
        <taxon>Blastococcus</taxon>
    </lineage>
</organism>
<dbReference type="PROSITE" id="PS51826">
    <property type="entry name" value="PSBD"/>
    <property type="match status" value="1"/>
</dbReference>
<comment type="cofactor">
    <cofactor evidence="1 6">
        <name>(R)-lipoate</name>
        <dbReference type="ChEBI" id="CHEBI:83088"/>
    </cofactor>
</comment>
<feature type="domain" description="Lipoyl-binding" evidence="8">
    <location>
        <begin position="1"/>
        <end position="68"/>
    </location>
</feature>
<evidence type="ECO:0000256" key="6">
    <source>
        <dbReference type="RuleBase" id="RU003423"/>
    </source>
</evidence>
<evidence type="ECO:0000256" key="3">
    <source>
        <dbReference type="ARBA" id="ARBA00022679"/>
    </source>
</evidence>
<protein>
    <recommendedName>
        <fullName evidence="6">Dihydrolipoamide acetyltransferase component of pyruvate dehydrogenase complex</fullName>
        <ecNumber evidence="6">2.3.1.-</ecNumber>
    </recommendedName>
</protein>
<keyword evidence="4 6" id="KW-0450">Lipoyl</keyword>
<dbReference type="GO" id="GO:0031405">
    <property type="term" value="F:lipoic acid binding"/>
    <property type="evidence" value="ECO:0007669"/>
    <property type="project" value="TreeGrafter"/>
</dbReference>
<name>A0A6L9W182_9ACTN</name>